<accession>A0A8S5TMX6</accession>
<keyword evidence="1" id="KW-0175">Coiled coil</keyword>
<feature type="domain" description="BppU N-terminal" evidence="2">
    <location>
        <begin position="7"/>
        <end position="139"/>
    </location>
</feature>
<name>A0A8S5TMX6_9CAUD</name>
<protein>
    <submittedName>
        <fullName evidence="3">Baseplate component</fullName>
    </submittedName>
</protein>
<dbReference type="Gene3D" id="2.60.40.3350">
    <property type="match status" value="1"/>
</dbReference>
<dbReference type="EMBL" id="BK032862">
    <property type="protein sequence ID" value="DAF64486.1"/>
    <property type="molecule type" value="Genomic_DNA"/>
</dbReference>
<evidence type="ECO:0000313" key="3">
    <source>
        <dbReference type="EMBL" id="DAF64486.1"/>
    </source>
</evidence>
<evidence type="ECO:0000256" key="1">
    <source>
        <dbReference type="SAM" id="Coils"/>
    </source>
</evidence>
<dbReference type="InterPro" id="IPR018913">
    <property type="entry name" value="BppU_N"/>
</dbReference>
<dbReference type="Pfam" id="PF10651">
    <property type="entry name" value="BppU_N"/>
    <property type="match status" value="1"/>
</dbReference>
<feature type="coiled-coil region" evidence="1">
    <location>
        <begin position="131"/>
        <end position="193"/>
    </location>
</feature>
<organism evidence="3">
    <name type="scientific">Myoviridae sp. ctu6J18</name>
    <dbReference type="NCBI Taxonomy" id="2827714"/>
    <lineage>
        <taxon>Viruses</taxon>
        <taxon>Duplodnaviria</taxon>
        <taxon>Heunggongvirae</taxon>
        <taxon>Uroviricota</taxon>
        <taxon>Caudoviricetes</taxon>
    </lineage>
</organism>
<evidence type="ECO:0000259" key="2">
    <source>
        <dbReference type="Pfam" id="PF10651"/>
    </source>
</evidence>
<sequence length="288" mass="31254">MAMQLITDITLELTGDERLYMASAKQGDKRTRFIRIALTNNGKVFTIPTGYIVIANIKKPDKHFCYNECTVTDNKVMVELTNQALAAAGTAHCDIEIRDAQNVYVLSSQAFTIEIEETNRNDAAIESCNEITALEKKVQQYIDNIVSTKNDILSVEAAMKVAEAARASAEVDRINAEARRKKSEQDRETAETARQQQLQIMQEATGAANNAASSANTAAGKANTAAARAEETYKSQEELQKMYEKMLDIKGAVGSTIDGGTAISIDPMTCDGGTAFTTEECEADAGTV</sequence>
<reference evidence="3" key="1">
    <citation type="journal article" date="2021" name="Proc. Natl. Acad. Sci. U.S.A.">
        <title>A Catalog of Tens of Thousands of Viruses from Human Metagenomes Reveals Hidden Associations with Chronic Diseases.</title>
        <authorList>
            <person name="Tisza M.J."/>
            <person name="Buck C.B."/>
        </authorList>
    </citation>
    <scope>NUCLEOTIDE SEQUENCE</scope>
    <source>
        <strain evidence="3">Ctu6J18</strain>
    </source>
</reference>
<proteinExistence type="predicted"/>